<feature type="coiled-coil region" evidence="1">
    <location>
        <begin position="428"/>
        <end position="522"/>
    </location>
</feature>
<keyword evidence="1" id="KW-0175">Coiled coil</keyword>
<feature type="compositionally biased region" description="Basic and acidic residues" evidence="2">
    <location>
        <begin position="748"/>
        <end position="764"/>
    </location>
</feature>
<evidence type="ECO:0000313" key="3">
    <source>
        <dbReference type="EMBL" id="ETO35482.1"/>
    </source>
</evidence>
<evidence type="ECO:0000256" key="2">
    <source>
        <dbReference type="SAM" id="MobiDB-lite"/>
    </source>
</evidence>
<comment type="caution">
    <text evidence="3">The sequence shown here is derived from an EMBL/GenBank/DDBJ whole genome shotgun (WGS) entry which is preliminary data.</text>
</comment>
<protein>
    <submittedName>
        <fullName evidence="3">Uncharacterized protein</fullName>
    </submittedName>
</protein>
<feature type="coiled-coil region" evidence="1">
    <location>
        <begin position="562"/>
        <end position="681"/>
    </location>
</feature>
<organism evidence="3 4">
    <name type="scientific">Reticulomyxa filosa</name>
    <dbReference type="NCBI Taxonomy" id="46433"/>
    <lineage>
        <taxon>Eukaryota</taxon>
        <taxon>Sar</taxon>
        <taxon>Rhizaria</taxon>
        <taxon>Retaria</taxon>
        <taxon>Foraminifera</taxon>
        <taxon>Monothalamids</taxon>
        <taxon>Reticulomyxidae</taxon>
        <taxon>Reticulomyxa</taxon>
    </lineage>
</organism>
<gene>
    <name evidence="3" type="ORF">RFI_01580</name>
</gene>
<dbReference type="AlphaFoldDB" id="X6PCT7"/>
<feature type="region of interest" description="Disordered" evidence="2">
    <location>
        <begin position="148"/>
        <end position="177"/>
    </location>
</feature>
<accession>X6PCT7</accession>
<reference evidence="3 4" key="1">
    <citation type="journal article" date="2013" name="Curr. Biol.">
        <title>The Genome of the Foraminiferan Reticulomyxa filosa.</title>
        <authorList>
            <person name="Glockner G."/>
            <person name="Hulsmann N."/>
            <person name="Schleicher M."/>
            <person name="Noegel A.A."/>
            <person name="Eichinger L."/>
            <person name="Gallinger C."/>
            <person name="Pawlowski J."/>
            <person name="Sierra R."/>
            <person name="Euteneuer U."/>
            <person name="Pillet L."/>
            <person name="Moustafa A."/>
            <person name="Platzer M."/>
            <person name="Groth M."/>
            <person name="Szafranski K."/>
            <person name="Schliwa M."/>
        </authorList>
    </citation>
    <scope>NUCLEOTIDE SEQUENCE [LARGE SCALE GENOMIC DNA]</scope>
</reference>
<feature type="region of interest" description="Disordered" evidence="2">
    <location>
        <begin position="1"/>
        <end position="126"/>
    </location>
</feature>
<feature type="coiled-coil region" evidence="1">
    <location>
        <begin position="243"/>
        <end position="383"/>
    </location>
</feature>
<dbReference type="Gene3D" id="1.20.1170.10">
    <property type="match status" value="1"/>
</dbReference>
<dbReference type="OMA" id="HIEKSEH"/>
<feature type="compositionally biased region" description="Polar residues" evidence="2">
    <location>
        <begin position="803"/>
        <end position="815"/>
    </location>
</feature>
<name>X6PCT7_RETFI</name>
<evidence type="ECO:0000313" key="4">
    <source>
        <dbReference type="Proteomes" id="UP000023152"/>
    </source>
</evidence>
<evidence type="ECO:0000256" key="1">
    <source>
        <dbReference type="SAM" id="Coils"/>
    </source>
</evidence>
<dbReference type="Proteomes" id="UP000023152">
    <property type="component" value="Unassembled WGS sequence"/>
</dbReference>
<sequence length="821" mass="95075">MATNNAGKKAMPQRGRRLKVSMLKEQQAQQTTGNNEAQSESNSEEKIRNDDISQNKTKPSLKKRPLKTTRQTRISSDDNSGYNSDDSSSNTTNIAGIDLPPGPMNKRRRKYSWSGTAPTRDSTAKVPTLKRRTVKEIDNVTNVKCNTNMETDNEESSPNQNISVAAEASHEIESEQTAAEKYQKLDDMNKLLGENNKTLASKINLLKKKILSDSESMKTLNHQIKTITNLKDMITKEKEDVALASSVEKIRLLENEKIKLNQEISGLEAKCKNAPALRTQEFQQLREEMSAAAEELKAENIKLKNEVLELQKKSQLNQISSKAIEREQKRVQEYQKEIEQIRKEHKRELELILQQKKDCEKEVEDLSEEAKQTTNLLQTERQQRLISLIDKIDTSFFTYFFTKSHFLIFLCVVLFLKYVSFVGKNLFQQKLDSKFKELQENVKQWKQNMEARLESKNNEVKNLNTQAEEYQKSLREITEKMTNLESLCQKQHIEKSEHEKLMDEMRNEKSKHEKMIEKFETYKSDNTQMAKEIFKVMTPKQYLFMSMFLCLCCLQNEVVCKNKQLRAELKENQTEKQKLVETSQALRENVAILQDKLKKIASEIEQVRLCLFVMRCLSAICKIQMAKKGHDELKQAEKKLQDAINDNDQLKQQHHSLSKELNVLQDQLLKKMVRCEELEKHVEVTYERERSNHNEYLKLKTDYTAKEQASRSVKASKTAFDLFTTKIKLLKSTIEDTRLKDTTLLEKSDSEEVTQLDKNEKDDTSEISEEYSVGKGQEFGGETSEVSGDDELELSDQGGFRYTTRQKSGNFQSFEGTVRRK</sequence>
<feature type="region of interest" description="Disordered" evidence="2">
    <location>
        <begin position="748"/>
        <end position="821"/>
    </location>
</feature>
<feature type="compositionally biased region" description="Low complexity" evidence="2">
    <location>
        <begin position="77"/>
        <end position="93"/>
    </location>
</feature>
<proteinExistence type="predicted"/>
<keyword evidence="4" id="KW-1185">Reference proteome</keyword>
<feature type="compositionally biased region" description="Polar residues" evidence="2">
    <location>
        <begin position="148"/>
        <end position="163"/>
    </location>
</feature>
<dbReference type="EMBL" id="ASPP01001562">
    <property type="protein sequence ID" value="ETO35482.1"/>
    <property type="molecule type" value="Genomic_DNA"/>
</dbReference>
<feature type="compositionally biased region" description="Polar residues" evidence="2">
    <location>
        <begin position="24"/>
        <end position="33"/>
    </location>
</feature>
<feature type="compositionally biased region" description="Basic and acidic residues" evidence="2">
    <location>
        <begin position="43"/>
        <end position="53"/>
    </location>
</feature>